<sequence length="100" mass="11187">MAIGLPGQAVLEAGIYLIPLARGRLRSLYCSSIRSYSRPLQPAWLAEAPPYPTHEERVYWTNCPCVKQCSGSRSVFSPFPSHSSSASSRLSFYRVTFFLL</sequence>
<gene>
    <name evidence="1" type="ORF">PXEA_LOCUS34011</name>
</gene>
<dbReference type="Proteomes" id="UP000784294">
    <property type="component" value="Unassembled WGS sequence"/>
</dbReference>
<evidence type="ECO:0000313" key="2">
    <source>
        <dbReference type="Proteomes" id="UP000784294"/>
    </source>
</evidence>
<name>A0A3S5AME6_9PLAT</name>
<comment type="caution">
    <text evidence="1">The sequence shown here is derived from an EMBL/GenBank/DDBJ whole genome shotgun (WGS) entry which is preliminary data.</text>
</comment>
<proteinExistence type="predicted"/>
<protein>
    <submittedName>
        <fullName evidence="1">Uncharacterized protein</fullName>
    </submittedName>
</protein>
<organism evidence="1 2">
    <name type="scientific">Protopolystoma xenopodis</name>
    <dbReference type="NCBI Taxonomy" id="117903"/>
    <lineage>
        <taxon>Eukaryota</taxon>
        <taxon>Metazoa</taxon>
        <taxon>Spiralia</taxon>
        <taxon>Lophotrochozoa</taxon>
        <taxon>Platyhelminthes</taxon>
        <taxon>Monogenea</taxon>
        <taxon>Polyopisthocotylea</taxon>
        <taxon>Polystomatidea</taxon>
        <taxon>Polystomatidae</taxon>
        <taxon>Protopolystoma</taxon>
    </lineage>
</organism>
<dbReference type="EMBL" id="CAAALY010265467">
    <property type="protein sequence ID" value="VEL40571.1"/>
    <property type="molecule type" value="Genomic_DNA"/>
</dbReference>
<keyword evidence="2" id="KW-1185">Reference proteome</keyword>
<accession>A0A3S5AME6</accession>
<evidence type="ECO:0000313" key="1">
    <source>
        <dbReference type="EMBL" id="VEL40571.1"/>
    </source>
</evidence>
<dbReference type="AlphaFoldDB" id="A0A3S5AME6"/>
<reference evidence="1" key="1">
    <citation type="submission" date="2018-11" db="EMBL/GenBank/DDBJ databases">
        <authorList>
            <consortium name="Pathogen Informatics"/>
        </authorList>
    </citation>
    <scope>NUCLEOTIDE SEQUENCE</scope>
</reference>